<dbReference type="InterPro" id="IPR007219">
    <property type="entry name" value="XnlR_reg_dom"/>
</dbReference>
<dbReference type="SUPFAM" id="SSF57701">
    <property type="entry name" value="Zn2/Cys6 DNA-binding domain"/>
    <property type="match status" value="1"/>
</dbReference>
<evidence type="ECO:0000256" key="2">
    <source>
        <dbReference type="ARBA" id="ARBA00023242"/>
    </source>
</evidence>
<protein>
    <recommendedName>
        <fullName evidence="3">Zn(2)-C6 fungal-type domain-containing protein</fullName>
    </recommendedName>
</protein>
<dbReference type="GO" id="GO:0003677">
    <property type="term" value="F:DNA binding"/>
    <property type="evidence" value="ECO:0007669"/>
    <property type="project" value="InterPro"/>
</dbReference>
<evidence type="ECO:0000313" key="5">
    <source>
        <dbReference type="Proteomes" id="UP001218218"/>
    </source>
</evidence>
<evidence type="ECO:0000313" key="4">
    <source>
        <dbReference type="EMBL" id="KAJ7301505.1"/>
    </source>
</evidence>
<dbReference type="CDD" id="cd00067">
    <property type="entry name" value="GAL4"/>
    <property type="match status" value="1"/>
</dbReference>
<keyword evidence="2" id="KW-0539">Nucleus</keyword>
<dbReference type="EMBL" id="JARIHO010000133">
    <property type="protein sequence ID" value="KAJ7301505.1"/>
    <property type="molecule type" value="Genomic_DNA"/>
</dbReference>
<dbReference type="AlphaFoldDB" id="A0AAD6YY53"/>
<dbReference type="InterPro" id="IPR050987">
    <property type="entry name" value="AtrR-like"/>
</dbReference>
<keyword evidence="5" id="KW-1185">Reference proteome</keyword>
<feature type="domain" description="Zn(2)-C6 fungal-type" evidence="3">
    <location>
        <begin position="19"/>
        <end position="64"/>
    </location>
</feature>
<dbReference type="CDD" id="cd12148">
    <property type="entry name" value="fungal_TF_MHR"/>
    <property type="match status" value="1"/>
</dbReference>
<gene>
    <name evidence="4" type="ORF">DFH08DRAFT_827461</name>
</gene>
<name>A0AAD6YY53_9AGAR</name>
<sequence length="552" mass="62403">MSFADRDGPEPIVVPAKKRRIQLACDACRQKRSDGLRISTKKCSFCVENGLDCTYSGAPAVTALEARLALTEDLLRKAGAFLLAPQFSPDGAHPPGTTDSAEWSRESSVLKAVTAASGSGVVEMAVMSIRAINERERECEKGDFAHMELDGYLGQSSGATLLKTAIDLKAQYTASDSHLQRLPGSRGRRSEYWTATPWVTEVNTPQYTFPPPDLLSALEDLYFEHNSVYISLLHHPTFERALADDLHLRDDKFGANVLIVCAIASSFSVDPRVFDSERPFSCGWKYFTQVTLELEIYATPTLYDLQRYCFLEGSPLPQGTWALVGVGIRMAQEVSAHRRQTRPHTVETELWRRAFRVLVAFDRMVSCGVGRACAMQYEKYVRFCLILSLPYSLDKTRNLFAMEDHAWEERIVVELDSALNKWADGMPAHLQWDPHREDPVFFNQSVALYRAYYHVQMITHRPFIPMVREMPTLAVCTNAARSCIRVADVWHQRMGDSRPVIILRTGLAPHMNTTIEEVHKCMRVIRVLESRADDWGTYFGLMNELNEEQPPP</sequence>
<proteinExistence type="predicted"/>
<dbReference type="SMART" id="SM00066">
    <property type="entry name" value="GAL4"/>
    <property type="match status" value="1"/>
</dbReference>
<dbReference type="InterPro" id="IPR001138">
    <property type="entry name" value="Zn2Cys6_DnaBD"/>
</dbReference>
<keyword evidence="1" id="KW-0479">Metal-binding</keyword>
<accession>A0AAD6YY53</accession>
<evidence type="ECO:0000259" key="3">
    <source>
        <dbReference type="SMART" id="SM00066"/>
    </source>
</evidence>
<dbReference type="Gene3D" id="4.10.240.10">
    <property type="entry name" value="Zn(2)-C6 fungal-type DNA-binding domain"/>
    <property type="match status" value="1"/>
</dbReference>
<dbReference type="GO" id="GO:0008270">
    <property type="term" value="F:zinc ion binding"/>
    <property type="evidence" value="ECO:0007669"/>
    <property type="project" value="InterPro"/>
</dbReference>
<reference evidence="4" key="1">
    <citation type="submission" date="2023-03" db="EMBL/GenBank/DDBJ databases">
        <title>Massive genome expansion in bonnet fungi (Mycena s.s.) driven by repeated elements and novel gene families across ecological guilds.</title>
        <authorList>
            <consortium name="Lawrence Berkeley National Laboratory"/>
            <person name="Harder C.B."/>
            <person name="Miyauchi S."/>
            <person name="Viragh M."/>
            <person name="Kuo A."/>
            <person name="Thoen E."/>
            <person name="Andreopoulos B."/>
            <person name="Lu D."/>
            <person name="Skrede I."/>
            <person name="Drula E."/>
            <person name="Henrissat B."/>
            <person name="Morin E."/>
            <person name="Kohler A."/>
            <person name="Barry K."/>
            <person name="LaButti K."/>
            <person name="Morin E."/>
            <person name="Salamov A."/>
            <person name="Lipzen A."/>
            <person name="Mereny Z."/>
            <person name="Hegedus B."/>
            <person name="Baldrian P."/>
            <person name="Stursova M."/>
            <person name="Weitz H."/>
            <person name="Taylor A."/>
            <person name="Grigoriev I.V."/>
            <person name="Nagy L.G."/>
            <person name="Martin F."/>
            <person name="Kauserud H."/>
        </authorList>
    </citation>
    <scope>NUCLEOTIDE SEQUENCE</scope>
    <source>
        <strain evidence="4">CBHHK002</strain>
    </source>
</reference>
<comment type="caution">
    <text evidence="4">The sequence shown here is derived from an EMBL/GenBank/DDBJ whole genome shotgun (WGS) entry which is preliminary data.</text>
</comment>
<organism evidence="4 5">
    <name type="scientific">Mycena albidolilacea</name>
    <dbReference type="NCBI Taxonomy" id="1033008"/>
    <lineage>
        <taxon>Eukaryota</taxon>
        <taxon>Fungi</taxon>
        <taxon>Dikarya</taxon>
        <taxon>Basidiomycota</taxon>
        <taxon>Agaricomycotina</taxon>
        <taxon>Agaricomycetes</taxon>
        <taxon>Agaricomycetidae</taxon>
        <taxon>Agaricales</taxon>
        <taxon>Marasmiineae</taxon>
        <taxon>Mycenaceae</taxon>
        <taxon>Mycena</taxon>
    </lineage>
</organism>
<dbReference type="InterPro" id="IPR036864">
    <property type="entry name" value="Zn2-C6_fun-type_DNA-bd_sf"/>
</dbReference>
<dbReference type="GO" id="GO:0006351">
    <property type="term" value="P:DNA-templated transcription"/>
    <property type="evidence" value="ECO:0007669"/>
    <property type="project" value="InterPro"/>
</dbReference>
<dbReference type="PANTHER" id="PTHR46910">
    <property type="entry name" value="TRANSCRIPTION FACTOR PDR1"/>
    <property type="match status" value="1"/>
</dbReference>
<evidence type="ECO:0000256" key="1">
    <source>
        <dbReference type="ARBA" id="ARBA00022723"/>
    </source>
</evidence>
<dbReference type="Proteomes" id="UP001218218">
    <property type="component" value="Unassembled WGS sequence"/>
</dbReference>
<dbReference type="GO" id="GO:0000981">
    <property type="term" value="F:DNA-binding transcription factor activity, RNA polymerase II-specific"/>
    <property type="evidence" value="ECO:0007669"/>
    <property type="project" value="InterPro"/>
</dbReference>
<dbReference type="PANTHER" id="PTHR46910:SF38">
    <property type="entry name" value="ZN(2)-C6 FUNGAL-TYPE DOMAIN-CONTAINING PROTEIN"/>
    <property type="match status" value="1"/>
</dbReference>
<dbReference type="Pfam" id="PF04082">
    <property type="entry name" value="Fungal_trans"/>
    <property type="match status" value="1"/>
</dbReference>